<keyword evidence="4" id="KW-0805">Transcription regulation</keyword>
<dbReference type="OrthoDB" id="7318948at2759"/>
<evidence type="ECO:0000256" key="3">
    <source>
        <dbReference type="ARBA" id="ARBA00022737"/>
    </source>
</evidence>
<dbReference type="SMART" id="SM00320">
    <property type="entry name" value="WD40"/>
    <property type="match status" value="2"/>
</dbReference>
<dbReference type="Pfam" id="PF00400">
    <property type="entry name" value="WD40"/>
    <property type="match status" value="2"/>
</dbReference>
<evidence type="ECO:0000313" key="7">
    <source>
        <dbReference type="EMBL" id="KAB5587729.1"/>
    </source>
</evidence>
<keyword evidence="3" id="KW-0677">Repeat</keyword>
<accession>A0A5N5Q7R5</accession>
<dbReference type="EMBL" id="SSOP01000828">
    <property type="protein sequence ID" value="KAB5587729.1"/>
    <property type="molecule type" value="Genomic_DNA"/>
</dbReference>
<dbReference type="Gene3D" id="2.130.10.10">
    <property type="entry name" value="YVTN repeat-like/Quinoprotein amine dehydrogenase"/>
    <property type="match status" value="1"/>
</dbReference>
<dbReference type="PANTHER" id="PTHR10253">
    <property type="entry name" value="POLYCOMB PROTEIN"/>
    <property type="match status" value="1"/>
</dbReference>
<dbReference type="InterPro" id="IPR051243">
    <property type="entry name" value="PcG_WD-repeat"/>
</dbReference>
<keyword evidence="2 6" id="KW-0853">WD repeat</keyword>
<comment type="caution">
    <text evidence="7">The sequence shown here is derived from an EMBL/GenBank/DDBJ whole genome shotgun (WGS) entry which is preliminary data.</text>
</comment>
<dbReference type="Proteomes" id="UP000383932">
    <property type="component" value="Unassembled WGS sequence"/>
</dbReference>
<feature type="repeat" description="WD" evidence="6">
    <location>
        <begin position="274"/>
        <end position="307"/>
    </location>
</feature>
<protein>
    <submittedName>
        <fullName evidence="7">WD domain, G-beta repeat protein</fullName>
    </submittedName>
</protein>
<keyword evidence="8" id="KW-1185">Reference proteome</keyword>
<evidence type="ECO:0000256" key="1">
    <source>
        <dbReference type="ARBA" id="ARBA00008075"/>
    </source>
</evidence>
<dbReference type="InterPro" id="IPR015943">
    <property type="entry name" value="WD40/YVTN_repeat-like_dom_sf"/>
</dbReference>
<dbReference type="PROSITE" id="PS50082">
    <property type="entry name" value="WD_REPEATS_2"/>
    <property type="match status" value="2"/>
</dbReference>
<feature type="repeat" description="WD" evidence="6">
    <location>
        <begin position="158"/>
        <end position="192"/>
    </location>
</feature>
<dbReference type="SUPFAM" id="SSF50978">
    <property type="entry name" value="WD40 repeat-like"/>
    <property type="match status" value="1"/>
</dbReference>
<comment type="similarity">
    <text evidence="1">Belongs to the WD repeat ESC family.</text>
</comment>
<keyword evidence="5" id="KW-0804">Transcription</keyword>
<sequence length="533" mass="59433">MSVSDVNMLDDDTQLHERVPHGYKLKSLLMDQTDPASSTSAPHLSTAVFFPWHKGSIRTLWGGGRARPWSNTEEEWTKIIGRWMGCLAVCAGDELRFVQTRGDKLTQFAAVTMRKDDKLKAVTWALDFKTLHPLVACAGVMGIIYILDVEAWKMIGSVTGHGGWITHLTTHPIRPDYILSTSYDLTARLWSIADPVDTPTMPIFWPEQKRLATDVDPELAFGQLDFGSTYRTPLIPIDALVMRAGPPAGVPDVKQAGKGMGACVAVFKGAGSVLGGHDSWVMCADFHPTRPFVVTCGADRAIKIWRVPDFPTPETRPQRGITYHIIERPLFSCTHLHETGVKYVAWLKEDILVSMSKFVAFNPLDPVGSIMVWKWLDLNRFAPEGLELREHLVKPSYWDWTESRSYMTLARIILPHESQSGWRLGSRFNSPLLFLTSKTDTVHAIDVAKHQGKAEDVRNRLRELDSRGARKARNREVDGTEKVSLDDIPHPMITARRSGGSLQFLTGLQNPLAPGVIVGLGKDGVIALWRDSS</sequence>
<evidence type="ECO:0000256" key="6">
    <source>
        <dbReference type="PROSITE-ProRule" id="PRU00221"/>
    </source>
</evidence>
<name>A0A5N5Q7R5_9AGAM</name>
<evidence type="ECO:0000256" key="5">
    <source>
        <dbReference type="ARBA" id="ARBA00023163"/>
    </source>
</evidence>
<evidence type="ECO:0000313" key="8">
    <source>
        <dbReference type="Proteomes" id="UP000383932"/>
    </source>
</evidence>
<proteinExistence type="inferred from homology"/>
<dbReference type="AlphaFoldDB" id="A0A5N5Q7R5"/>
<organism evidence="7 8">
    <name type="scientific">Ceratobasidium theobromae</name>
    <dbReference type="NCBI Taxonomy" id="1582974"/>
    <lineage>
        <taxon>Eukaryota</taxon>
        <taxon>Fungi</taxon>
        <taxon>Dikarya</taxon>
        <taxon>Basidiomycota</taxon>
        <taxon>Agaricomycotina</taxon>
        <taxon>Agaricomycetes</taxon>
        <taxon>Cantharellales</taxon>
        <taxon>Ceratobasidiaceae</taxon>
        <taxon>Ceratobasidium</taxon>
    </lineage>
</organism>
<reference evidence="7 8" key="1">
    <citation type="journal article" date="2019" name="Fungal Biol. Biotechnol.">
        <title>Draft genome sequence of fastidious pathogen Ceratobasidium theobromae, which causes vascular-streak dieback in Theobroma cacao.</title>
        <authorList>
            <person name="Ali S.S."/>
            <person name="Asman A."/>
            <person name="Shao J."/>
            <person name="Firmansyah A.P."/>
            <person name="Susilo A.W."/>
            <person name="Rosmana A."/>
            <person name="McMahon P."/>
            <person name="Junaid M."/>
            <person name="Guest D."/>
            <person name="Kheng T.Y."/>
            <person name="Meinhardt L.W."/>
            <person name="Bailey B.A."/>
        </authorList>
    </citation>
    <scope>NUCLEOTIDE SEQUENCE [LARGE SCALE GENOMIC DNA]</scope>
    <source>
        <strain evidence="7 8">CT2</strain>
    </source>
</reference>
<dbReference type="InterPro" id="IPR036322">
    <property type="entry name" value="WD40_repeat_dom_sf"/>
</dbReference>
<gene>
    <name evidence="7" type="ORF">CTheo_8830</name>
</gene>
<dbReference type="InterPro" id="IPR001680">
    <property type="entry name" value="WD40_rpt"/>
</dbReference>
<dbReference type="PROSITE" id="PS50294">
    <property type="entry name" value="WD_REPEATS_REGION"/>
    <property type="match status" value="1"/>
</dbReference>
<evidence type="ECO:0000256" key="2">
    <source>
        <dbReference type="ARBA" id="ARBA00022574"/>
    </source>
</evidence>
<evidence type="ECO:0000256" key="4">
    <source>
        <dbReference type="ARBA" id="ARBA00023015"/>
    </source>
</evidence>